<name>A0A077H1Q8_HV1</name>
<dbReference type="InterPro" id="IPR000328">
    <property type="entry name" value="GP41-like"/>
</dbReference>
<comment type="domain">
    <text evidence="32 33">The 17 amino acids long immunosuppressive region is present in many retroviral envelope proteins. Synthetic peptides derived from this relatively conserved sequence inhibit immune function in vitro and in vivo.</text>
</comment>
<reference evidence="37" key="1">
    <citation type="journal article" date="2014" name="Retrovirology">
        <title>Single genome analysis reveals genetic characteristics of Neuroadaptation across HIV-1 envelope.</title>
        <authorList>
            <person name="Evering T.H."/>
            <person name="Kamau E."/>
            <person name="St Bernard L."/>
            <person name="Farmer C.B."/>
            <person name="Kong X.P."/>
            <person name="Markowitz M."/>
        </authorList>
    </citation>
    <scope>NUCLEOTIDE SEQUENCE</scope>
    <source>
        <strain evidence="37">C031313C5</strain>
    </source>
</reference>
<comment type="PTM">
    <text evidence="32">Specific enzymatic cleavages in vivo yield mature proteins. Envelope glycoproteins are synthesized as a inactive precursor that is heavily N-glycosylated and processed likely by host cell furin in the Golgi to yield the mature SU and TM proteins. The cleavage site between SU and TM requires the minimal sequence [KR]-X-[KR]-R. About 2 of the 9 disulfide bonds of gp41 are reduced by P4HB/PDI, following binding to CD4 receptor.</text>
</comment>
<feature type="disulfide bond" evidence="32">
    <location>
        <begin position="53"/>
        <end position="73"/>
    </location>
</feature>
<keyword evidence="28 32" id="KW-0325">Glycoprotein</keyword>
<feature type="disulfide bond" evidence="32">
    <location>
        <begin position="221"/>
        <end position="250"/>
    </location>
</feature>
<evidence type="ECO:0000256" key="22">
    <source>
        <dbReference type="ARBA" id="ARBA00022989"/>
    </source>
</evidence>
<feature type="region of interest" description="Immunosuppression" evidence="32">
    <location>
        <begin position="564"/>
        <end position="582"/>
    </location>
</feature>
<evidence type="ECO:0000256" key="7">
    <source>
        <dbReference type="ARBA" id="ARBA00022506"/>
    </source>
</evidence>
<comment type="caution">
    <text evidence="32 33">Lacks conserved residue(s) required for the propagation of feature annotation.</text>
</comment>
<keyword evidence="30 32" id="KW-0449">Lipoprotein</keyword>
<feature type="short sequence motif" description="Di-leucine internalization motif" evidence="32">
    <location>
        <begin position="845"/>
        <end position="846"/>
    </location>
</feature>
<keyword evidence="11 32" id="KW-0945">Host-virus interaction</keyword>
<feature type="short sequence motif" description="YXXL motif; contains endocytosis signal" evidence="32">
    <location>
        <begin position="702"/>
        <end position="705"/>
    </location>
</feature>
<sequence>MKAKGTRRNYQHLWRWGMMLLGMWVICSAKEQLWVTVYYGVPVWRGADTTLFCASDAKAYDPEVHNVWATHACVPTDPNPQEIKLENMTENFNMWKNNMVEQMHEDIINLWDQSLKPCVKLTPLCVTLNCTDVPQNRTETGENNRTEEGEMKNCSYNITTEMRDKRQKVYSLFYKLDIEPIDNNTSGNGNYSSYRLISCNTSVITQACPKVTFEPIPIHYCAPAGFAILKCNDKKFNGSGPCNNVSTVQCTHGIRPTVSTQLLLNGSLAEEEIVIRSENFTNNVKNIIVQLNESVKINCIRPNNNTRKSIHIGPGRALFDATDIIGDIRQAYCDISKEEWNKTLERLDKKLREQFNKTIKFEQPSGGDLEIMTHSFNCGGEFFYCNTTKLFKNSTWNETEGNITIPCRIKQIINMWQEVGKAMYAPPIRGQIRCSSNITGLILTRDGGTNGTNETETFRPGGGNMKDNWRSELYKYKVVKIEPLGVAPTRAKRRVVQREKRAVGLGALFLGFLGAAGSTMGAASITLTVQARILLSGIVQQQNNLLRAIEAQQHMLKLTVWGIKQLQARVLAVERYLHDQQLLGIWGCSGKLICTTNVPWNTSWSNKSLTEIWDNMTWKQWETEIDNYTGLIYTLLQESQTQQEKNEQELLELDKWASLWNWFSITNWLWYIKIFIIIIGGLIGLRIVFTVLTIVNRVRQGYSPLSLQTRLPTQREPGRPEGTEEEGGERDRDTSTRLVDGFLALIWDDLRSLCLFSYRRLRDLLLIATRIVELLGRRGWDILKYCWSLLQYWSQELKSSAISLLNATAIAVAEGTDRIIEIAQRIFRGILHIPTRIRQGLERLLL</sequence>
<dbReference type="HAMAP" id="MF_04083">
    <property type="entry name" value="HIV_ENV"/>
    <property type="match status" value="1"/>
</dbReference>
<dbReference type="Pfam" id="PF00516">
    <property type="entry name" value="GP120"/>
    <property type="match status" value="2"/>
</dbReference>
<dbReference type="SUPFAM" id="SSF56502">
    <property type="entry name" value="gp120 core"/>
    <property type="match status" value="2"/>
</dbReference>
<keyword evidence="31 32" id="KW-1160">Virus entry into host cell</keyword>
<feature type="domain" description="Retroviral envelope protein GP41-like" evidence="36">
    <location>
        <begin position="520"/>
        <end position="708"/>
    </location>
</feature>
<dbReference type="InterPro" id="IPR036377">
    <property type="entry name" value="Gp120_core_sf"/>
</dbReference>
<dbReference type="FunFam" id="1.20.5.490:FF:000001">
    <property type="entry name" value="Envelope glycoprotein gp160"/>
    <property type="match status" value="1"/>
</dbReference>
<evidence type="ECO:0000259" key="36">
    <source>
        <dbReference type="Pfam" id="PF00517"/>
    </source>
</evidence>
<comment type="domain">
    <text evidence="32">The CD4-binding region is targeted by the antibody b12.</text>
</comment>
<keyword evidence="22 32" id="KW-1133">Transmembrane helix</keyword>
<evidence type="ECO:0000256" key="29">
    <source>
        <dbReference type="ARBA" id="ARBA00023280"/>
    </source>
</evidence>
<comment type="domain">
    <text evidence="32">The membrane proximal external region (MPER) present in gp41 is a tryptophan-rich region recognized by the antibodies 2F5, Z13, and 4E10. MPER seems to play a role in fusion.</text>
</comment>
<keyword evidence="10 32" id="KW-1165">Clathrin-mediated endocytosis of virus by host</keyword>
<evidence type="ECO:0000256" key="2">
    <source>
        <dbReference type="ARBA" id="ARBA00004433"/>
    </source>
</evidence>
<evidence type="ECO:0000256" key="11">
    <source>
        <dbReference type="ARBA" id="ARBA00022581"/>
    </source>
</evidence>
<evidence type="ECO:0000256" key="10">
    <source>
        <dbReference type="ARBA" id="ARBA00022570"/>
    </source>
</evidence>
<feature type="region of interest" description="MPER; binding to GalCer" evidence="32">
    <location>
        <begin position="652"/>
        <end position="673"/>
    </location>
</feature>
<comment type="similarity">
    <text evidence="32">Belongs to the HIV-1 env protein family.</text>
</comment>
<dbReference type="EMBL" id="KM258992">
    <property type="protein sequence ID" value="AIL84365.1"/>
    <property type="molecule type" value="Genomic_RNA"/>
</dbReference>
<dbReference type="GO" id="GO:1903908">
    <property type="term" value="P:positive regulation of plasma membrane raft polarization"/>
    <property type="evidence" value="ECO:0007669"/>
    <property type="project" value="UniProtKB-UniRule"/>
</dbReference>
<evidence type="ECO:0000256" key="33">
    <source>
        <dbReference type="RuleBase" id="RU363095"/>
    </source>
</evidence>
<keyword evidence="17 32" id="KW-1161">Viral attachment to host cell</keyword>
<dbReference type="GO" id="GO:0044175">
    <property type="term" value="C:host cell endosome membrane"/>
    <property type="evidence" value="ECO:0007669"/>
    <property type="project" value="UniProtKB-SubCell"/>
</dbReference>
<dbReference type="GO" id="GO:0016020">
    <property type="term" value="C:membrane"/>
    <property type="evidence" value="ECO:0007669"/>
    <property type="project" value="UniProtKB-UniRule"/>
</dbReference>
<comment type="subcellular location">
    <molecule>Transmembrane protein gp41</molecule>
    <subcellularLocation>
        <location evidence="32">Virion membrane</location>
        <topology evidence="32">Single-pass type I membrane protein</topology>
    </subcellularLocation>
    <subcellularLocation>
        <location evidence="32">Host cell membrane</location>
        <topology evidence="32">Single-pass type I membrane protein</topology>
    </subcellularLocation>
    <subcellularLocation>
        <location evidence="32">Host endosome membrane</location>
        <topology evidence="32">Single-pass type I membrane protein</topology>
    </subcellularLocation>
    <text evidence="32">It is probably concentrated at the site of budding and incorporated into the virions possibly by contacts between the cytoplasmic tail of Env and the N-terminus of Gag.</text>
</comment>
<dbReference type="GO" id="GO:0005198">
    <property type="term" value="F:structural molecule activity"/>
    <property type="evidence" value="ECO:0007669"/>
    <property type="project" value="UniProtKB-UniRule"/>
</dbReference>
<evidence type="ECO:0000256" key="1">
    <source>
        <dbReference type="ARBA" id="ARBA00004402"/>
    </source>
</evidence>
<dbReference type="InterPro" id="IPR037527">
    <property type="entry name" value="Gp160"/>
</dbReference>
<organismHost>
    <name type="scientific">Homo sapiens</name>
    <name type="common">Human</name>
    <dbReference type="NCBI Taxonomy" id="9606"/>
</organismHost>
<evidence type="ECO:0000256" key="25">
    <source>
        <dbReference type="ARBA" id="ARBA00023136"/>
    </source>
</evidence>
<comment type="domain">
    <text evidence="32">The YXXL motif is involved in determining the exact site of viral release at the surface of infected mononuclear cells and promotes endocytosis. YXXL and di-leucine endocytosis motifs interact directly or indirectly with the clathrin adapter complexes, opperate independently, and their activities are not additive.</text>
</comment>
<feature type="transmembrane region" description="Helical" evidence="33">
    <location>
        <begin position="668"/>
        <end position="695"/>
    </location>
</feature>
<dbReference type="GO" id="GO:0020002">
    <property type="term" value="C:host cell plasma membrane"/>
    <property type="evidence" value="ECO:0007669"/>
    <property type="project" value="UniProtKB-SubCell"/>
</dbReference>
<comment type="subunit">
    <text evidence="32">The mature envelope protein (Env) consists of a homotrimer of non-covalently associated gp120-gp41 heterodimers. The resulting complex protrudes from the virus surface as a spike. There seems to be as few as 10 spikes on the average virion. Surface protein gp120 interacts with host CD4, CCR5 and CXCR4. Gp120 also interacts with the C-type lectins CD209/DC-SIGN and CLEC4M/DC-SIGNR (collectively referred to as DC-SIGN(R)). Gp120 and gp41 interact with GalCer. Gp120 interacts with host ITGA4/ITGB7 complex; on CD4+ T-cells, this interaction results in rapid activation of integrin ITGAL/LFA-1, which facilitates efficient cell-to-cell spreading of HIV-1. Gp120 interacts with cell-associated heparan sulfate; this interaction increases virus infectivity on permissive cells and may be involved in infection of CD4- cells.</text>
</comment>
<dbReference type="SUPFAM" id="SSF58069">
    <property type="entry name" value="Virus ectodomain"/>
    <property type="match status" value="1"/>
</dbReference>
<feature type="lipid moiety-binding region" description="S-palmitoyl cysteine; by host" evidence="32">
    <location>
        <position position="754"/>
    </location>
</feature>
<feature type="region of interest" description="Disordered" evidence="34">
    <location>
        <begin position="711"/>
        <end position="733"/>
    </location>
</feature>
<feature type="topological domain" description="Cytoplasmic" evidence="32">
    <location>
        <begin position="696"/>
        <end position="846"/>
    </location>
</feature>
<dbReference type="Gene3D" id="2.170.40.20">
    <property type="entry name" value="Human immunodeficiency virus 1, Gp160, envelope glycoprotein"/>
    <property type="match status" value="2"/>
</dbReference>
<evidence type="ECO:0000256" key="9">
    <source>
        <dbReference type="ARBA" id="ARBA00022511"/>
    </source>
</evidence>
<keyword evidence="24 32" id="KW-0175">Coiled coil</keyword>
<evidence type="ECO:0000256" key="14">
    <source>
        <dbReference type="ARBA" id="ARBA00022692"/>
    </source>
</evidence>
<keyword evidence="27 32" id="KW-1015">Disulfide bond</keyword>
<evidence type="ECO:0000256" key="17">
    <source>
        <dbReference type="ARBA" id="ARBA00022804"/>
    </source>
</evidence>
<dbReference type="GO" id="GO:0075512">
    <property type="term" value="P:clathrin-dependent endocytosis of virus by host cell"/>
    <property type="evidence" value="ECO:0007669"/>
    <property type="project" value="UniProtKB-UniRule"/>
</dbReference>
<keyword evidence="21 32" id="KW-1164">Virus endocytosis by host</keyword>
<accession>A0A077H1Q8</accession>
<evidence type="ECO:0000256" key="27">
    <source>
        <dbReference type="ARBA" id="ARBA00023157"/>
    </source>
</evidence>
<gene>
    <name evidence="32 37" type="primary">env</name>
</gene>
<dbReference type="GO" id="GO:0019062">
    <property type="term" value="P:virion attachment to host cell"/>
    <property type="evidence" value="ECO:0007669"/>
    <property type="project" value="UniProtKB-UniRule"/>
</dbReference>
<keyword evidence="14 32" id="KW-0812">Transmembrane</keyword>
<keyword evidence="18 32" id="KW-0946">Virion</keyword>
<dbReference type="GO" id="GO:0019031">
    <property type="term" value="C:viral envelope"/>
    <property type="evidence" value="ECO:0007669"/>
    <property type="project" value="UniProtKB-KW"/>
</dbReference>
<keyword evidence="20 32" id="KW-0261">Viral envelope protein</keyword>
<keyword evidence="15 32" id="KW-0053">Apoptosis</keyword>
<feature type="transmembrane region" description="Helical" evidence="33">
    <location>
        <begin position="502"/>
        <end position="525"/>
    </location>
</feature>
<comment type="domain">
    <text evidence="32">Some of the most genetically diverse regions of the viral genome are present in Env. They are called variable regions 1 through 5 (V1 through V5). Coreceptor usage of gp120 is determined mainly by the primary structure of the third variable region (V3) in the outer domain of gp120. The sequence of V3 determines which coreceptor, CCR5 and/or CXCR4 (corresponding to R5/macrophage, X4/T cell and R5X4/T cell and macrophage tropism), is used to trigger the fusion potential of the Env complex, and hence which cells the virus can infect. Binding to CCR5 involves a region adjacent in addition to V3.</text>
</comment>
<keyword evidence="26 32" id="KW-0564">Palmitate</keyword>
<keyword evidence="8 32" id="KW-1170">Fusion of virus membrane with host endosomal membrane</keyword>
<evidence type="ECO:0000256" key="31">
    <source>
        <dbReference type="ARBA" id="ARBA00023296"/>
    </source>
</evidence>
<comment type="miscellaneous">
    <text evidence="32">Inhibitors targeting HIV-1 viral envelope proteins are used as antiretroviral drugs. Attachment of virions to the cell surface via non-specific interactions and CD4 binding can be blocked by inhibitors that include cyanovirin-N, cyclotriazadisulfonamide analogs, PRO 2000, TNX 355 and PRO 542. In addition, BMS 806 can block CD4-induced conformational changes. Env interactions with the coreceptor molecules can be targeted by CCR5 antagonists including SCH-D, maraviroc (UK 427857) and aplaviroc (GW 873140), and the CXCR4 antagonist AMD 070. Fusion of viral and cellular membranes can be inhibited by peptides such as enfuvirtide and tifuvirtide (T 1249). Resistance to inhibitors associated with mutations in Env are observed. Most of the time, single mutations confer only a modest reduction in drug susceptibility. Combination of several mutations is usually required to develop a high-level drug resistance.</text>
</comment>
<evidence type="ECO:0000256" key="4">
    <source>
        <dbReference type="ARBA" id="ARBA00004563"/>
    </source>
</evidence>
<evidence type="ECO:0000256" key="15">
    <source>
        <dbReference type="ARBA" id="ARBA00022703"/>
    </source>
</evidence>
<dbReference type="FunFam" id="2.170.40.20:FF:000003">
    <property type="entry name" value="Envelope glycoprotein gp160"/>
    <property type="match status" value="1"/>
</dbReference>
<protein>
    <recommendedName>
        <fullName evidence="32">Envelope glycoprotein gp160</fullName>
    </recommendedName>
    <alternativeName>
        <fullName evidence="32">Env polyprotein</fullName>
    </alternativeName>
    <component>
        <recommendedName>
            <fullName evidence="32">Surface protein gp120</fullName>
            <shortName evidence="32">SU</shortName>
        </recommendedName>
        <alternativeName>
            <fullName evidence="32">Glycoprotein 120</fullName>
            <shortName evidence="32">gp120</shortName>
        </alternativeName>
    </component>
    <component>
        <recommendedName>
            <fullName evidence="32">Transmembrane protein gp41</fullName>
            <shortName evidence="32">TM</shortName>
        </recommendedName>
        <alternativeName>
            <fullName evidence="32">Glycoprotein 41</fullName>
            <shortName evidence="32">gp41</shortName>
        </alternativeName>
    </component>
</protein>
<evidence type="ECO:0000256" key="8">
    <source>
        <dbReference type="ARBA" id="ARBA00022510"/>
    </source>
</evidence>
<comment type="miscellaneous">
    <text evidence="32">HIV-1 lineages are divided in three main groups, M (for Major), O (for Outlier), and N (for New, or Non-M, Non-O). The vast majority of strains found worldwide belong to the group M. Group O seems to be endemic to and largely confined to Cameroon and neighboring countries in West Central Africa, where these viruses represent a small minority of HIV-1 strains. The group N is represented by a limited number of isolates from Cameroonian persons. The group M is further subdivided in 9 clades or subtypes (A to D, F to H, J and K).</text>
</comment>
<organism evidence="37">
    <name type="scientific">Human immunodeficiency virus type 1</name>
    <name type="common">HIV-1</name>
    <dbReference type="NCBI Taxonomy" id="11676"/>
    <lineage>
        <taxon>Viruses</taxon>
        <taxon>Riboviria</taxon>
        <taxon>Pararnavirae</taxon>
        <taxon>Artverviricota</taxon>
        <taxon>Revtraviricetes</taxon>
        <taxon>Ortervirales</taxon>
        <taxon>Retroviridae</taxon>
        <taxon>Orthoretrovirinae</taxon>
        <taxon>Lentivirus</taxon>
        <taxon>Lentivirus humimdef1</taxon>
    </lineage>
</organism>
<dbReference type="Gene3D" id="1.20.5.490">
    <property type="entry name" value="Single helix bin"/>
    <property type="match status" value="1"/>
</dbReference>
<proteinExistence type="inferred from homology"/>
<feature type="domain" description="Human immunodeficiency virus 1 envelope glycoprotein Gp120" evidence="35">
    <location>
        <begin position="33"/>
        <end position="145"/>
    </location>
</feature>
<feature type="chain" id="PRO_5023429852" description="Envelope glycoprotein gp160" evidence="32">
    <location>
        <begin position="32"/>
        <end position="846"/>
    </location>
</feature>
<feature type="region of interest" description="CD4-binding loop" evidence="32">
    <location>
        <begin position="364"/>
        <end position="374"/>
    </location>
</feature>
<evidence type="ECO:0000256" key="16">
    <source>
        <dbReference type="ARBA" id="ARBA00022729"/>
    </source>
</evidence>
<keyword evidence="13 32" id="KW-0165">Cleavage on pair of basic residues</keyword>
<comment type="subcellular location">
    <molecule>Surface protein gp120</molecule>
    <subcellularLocation>
        <location evidence="32">Virion membrane</location>
        <topology evidence="32">Peripheral membrane protein</topology>
    </subcellularLocation>
    <subcellularLocation>
        <location evidence="32">Host cell membrane</location>
        <topology evidence="32">Peripheral membrane protein</topology>
    </subcellularLocation>
    <subcellularLocation>
        <location evidence="32">Host endosome membrane</location>
        <topology evidence="32">Single-pass type I membrane protein</topology>
    </subcellularLocation>
    <text evidence="32">The surface protein is not anchored to the viral envelope, but associates with the extravirion surface through its binding to TM. It is probably concentrated at the site of budding and incorporated into the virions possibly by contacts between the cytoplasmic tail of Env and the N-terminus of Gag.</text>
</comment>
<evidence type="ECO:0000256" key="30">
    <source>
        <dbReference type="ARBA" id="ARBA00023288"/>
    </source>
</evidence>
<evidence type="ECO:0000313" key="37">
    <source>
        <dbReference type="EMBL" id="AIL84365.1"/>
    </source>
</evidence>
<comment type="subcellular location">
    <subcellularLocation>
        <location evidence="3">Host cell membrane</location>
        <topology evidence="3">Peripheral membrane protein</topology>
    </subcellularLocation>
    <subcellularLocation>
        <location evidence="1">Host cell membrane</location>
        <topology evidence="1">Single-pass type I membrane protein</topology>
    </subcellularLocation>
    <subcellularLocation>
        <location evidence="2">Host endosome membrane</location>
        <topology evidence="2">Peripheral membrane protein</topology>
    </subcellularLocation>
    <subcellularLocation>
        <location evidence="5">Host endosome membrane</location>
        <topology evidence="5">Single-pass type I membrane protein</topology>
    </subcellularLocation>
    <subcellularLocation>
        <location evidence="6">Virion membrane</location>
        <topology evidence="6">Peripheral membrane protein</topology>
    </subcellularLocation>
    <subcellularLocation>
        <location evidence="4">Virion membrane</location>
        <topology evidence="4">Single-pass type I membrane protein</topology>
    </subcellularLocation>
</comment>
<dbReference type="FunFam" id="2.170.40.20:FF:000002">
    <property type="entry name" value="Envelope glycoprotein gp160"/>
    <property type="match status" value="1"/>
</dbReference>
<dbReference type="Pfam" id="PF00517">
    <property type="entry name" value="GP41"/>
    <property type="match status" value="1"/>
</dbReference>
<comment type="PTM">
    <text evidence="32">Palmitoylation of the transmembrane protein and of Env polyprotein (prior to its proteolytic cleavage) is essential for their association with host cell membrane lipid rafts. Palmitoylation is therefore required for envelope trafficking to classical lipid rafts, but not for viral replication.</text>
</comment>
<evidence type="ECO:0000256" key="26">
    <source>
        <dbReference type="ARBA" id="ARBA00023139"/>
    </source>
</evidence>
<evidence type="ECO:0000256" key="21">
    <source>
        <dbReference type="ARBA" id="ARBA00022890"/>
    </source>
</evidence>
<evidence type="ECO:0000256" key="20">
    <source>
        <dbReference type="ARBA" id="ARBA00022879"/>
    </source>
</evidence>
<evidence type="ECO:0000256" key="5">
    <source>
        <dbReference type="ARBA" id="ARBA00004578"/>
    </source>
</evidence>
<evidence type="ECO:0000259" key="35">
    <source>
        <dbReference type="Pfam" id="PF00516"/>
    </source>
</evidence>
<feature type="region of interest" description="Fusion peptide" evidence="32">
    <location>
        <begin position="502"/>
        <end position="522"/>
    </location>
</feature>
<feature type="domain" description="Human immunodeficiency virus 1 envelope glycoprotein Gp120" evidence="35">
    <location>
        <begin position="149"/>
        <end position="501"/>
    </location>
</feature>
<feature type="site" description="Cleavage; by host furin" evidence="32">
    <location>
        <begin position="501"/>
        <end position="502"/>
    </location>
</feature>
<dbReference type="GO" id="GO:0052031">
    <property type="term" value="P:symbiont-mediated perturbation of host defense response"/>
    <property type="evidence" value="ECO:0007669"/>
    <property type="project" value="UniProtKB-UniRule"/>
</dbReference>
<keyword evidence="7 32" id="KW-1168">Fusion of virus membrane with host membrane</keyword>
<comment type="function">
    <text evidence="32">Envelope glycoprotein gp160: Oligomerizes in the host endoplasmic reticulum into predominantly trimers. In a second time, gp160 transits in the host Golgi, where glycosylation is completed. The precursor is then proteolytically cleaved in the trans-Golgi and thereby activated by cellular furin or furin-like proteases to produce gp120 and gp41.</text>
</comment>
<keyword evidence="19 32" id="KW-1043">Host membrane</keyword>
<dbReference type="CDD" id="cd09909">
    <property type="entry name" value="HIV-1-like_HR1-HR2"/>
    <property type="match status" value="1"/>
</dbReference>
<keyword evidence="23 32" id="KW-1039">Host endosome</keyword>
<keyword evidence="25 32" id="KW-0472">Membrane</keyword>
<keyword evidence="12 32" id="KW-1162">Viral penetration into host cytoplasm</keyword>
<evidence type="ECO:0000256" key="19">
    <source>
        <dbReference type="ARBA" id="ARBA00022870"/>
    </source>
</evidence>
<feature type="chain" id="PRO_5023429851" description="Transmembrane protein gp41" evidence="32">
    <location>
        <begin position="502"/>
        <end position="846"/>
    </location>
</feature>
<evidence type="ECO:0000256" key="24">
    <source>
        <dbReference type="ARBA" id="ARBA00023054"/>
    </source>
</evidence>
<dbReference type="InterPro" id="IPR000777">
    <property type="entry name" value="HIV1_Gp120"/>
</dbReference>
<keyword evidence="9 32" id="KW-1032">Host cell membrane</keyword>
<evidence type="ECO:0000256" key="18">
    <source>
        <dbReference type="ARBA" id="ARBA00022844"/>
    </source>
</evidence>
<keyword evidence="16 32" id="KW-0732">Signal</keyword>
<feature type="coiled-coil region" evidence="32">
    <location>
        <begin position="623"/>
        <end position="657"/>
    </location>
</feature>
<evidence type="ECO:0000256" key="3">
    <source>
        <dbReference type="ARBA" id="ARBA00004505"/>
    </source>
</evidence>
<dbReference type="GO" id="GO:0039654">
    <property type="term" value="P:fusion of virus membrane with host endosome membrane"/>
    <property type="evidence" value="ECO:0007669"/>
    <property type="project" value="UniProtKB-UniRule"/>
</dbReference>
<dbReference type="FunFam" id="1.10.287.210:FF:000001">
    <property type="entry name" value="Envelope glycoprotein gp160"/>
    <property type="match status" value="1"/>
</dbReference>
<dbReference type="Gene3D" id="1.10.287.210">
    <property type="match status" value="1"/>
</dbReference>
<dbReference type="GO" id="GO:1903911">
    <property type="term" value="P:positive regulation of receptor clustering"/>
    <property type="evidence" value="ECO:0007669"/>
    <property type="project" value="UniProtKB-UniRule"/>
</dbReference>
<keyword evidence="29 32" id="KW-0899">Viral immunoevasion</keyword>
<comment type="PTM">
    <text evidence="32">Highly glycosylated by host. The high number of glycan on the protein is reffered to as 'glycan shield' because it contributes to hide protein sequence from adaptive immune system.</text>
</comment>
<feature type="disulfide bond" evidence="32">
    <location>
        <begin position="231"/>
        <end position="242"/>
    </location>
</feature>
<dbReference type="GO" id="GO:0019064">
    <property type="term" value="P:fusion of virus membrane with host plasma membrane"/>
    <property type="evidence" value="ECO:0007669"/>
    <property type="project" value="UniProtKB-UniRule"/>
</dbReference>
<comment type="function">
    <text evidence="32">Transmembrane protein gp41: Acts as a class I viral fusion protein. Under the current model, the protein has at least 3 conformational states: pre-fusion native state, pre-hairpin intermediate state, and post-fusion hairpin state. During fusion of viral and target intracellular membranes, the coiled coil regions (heptad repeats) assume a trimer-of-hairpins structure, positioning the fusion peptide in close proximity to the C-terminal region of the ectodomain. The formation of this structure appears to drive apposition and subsequent fusion of viral and target cell membranes. Complete fusion occurs in host cell endosomes and is dynamin-dependent, however some lipid transfer might occur at the plasma membrane. The virus undergoes clathrin-dependent internalization long before endosomal fusion, thus minimizing the surface exposure of conserved viral epitopes during fusion and reducing the efficacy of inhibitors targeting these epitopes. Membranes fusion leads to delivery of the nucleocapsid into the cytoplasm.</text>
</comment>
<dbReference type="GO" id="GO:0019082">
    <property type="term" value="P:viral protein processing"/>
    <property type="evidence" value="ECO:0007669"/>
    <property type="project" value="UniProtKB-UniRule"/>
</dbReference>
<evidence type="ECO:0000256" key="12">
    <source>
        <dbReference type="ARBA" id="ARBA00022595"/>
    </source>
</evidence>
<comment type="function">
    <text evidence="32">Surface protein gp120: Attaches the virus to the host lymphoid cell by binding to the primary receptor CD4. This interaction induces a structural rearrangement creating a high affinity binding site for a chemokine coreceptor like CXCR4 and/or CCR5. Acts as a ligand for CD209/DC-SIGN and CLEC4M/DC-SIGNR, which are respectively found on dendritic cells (DCs), and on endothelial cells of liver sinusoids and lymph node sinuses. These interactions allow capture of viral particles at mucosal surfaces by these cells and subsequent transmission to permissive cells. HIV subverts the migration properties of dendritic cells to gain access to CD4+ T-cells in lymph nodes. Virus transmission to permissive T-cells occurs either in trans (without DCs infection, through viral capture and transmission), or in cis (following DCs productive infection, through the usual CD4-gp120 interaction), thereby inducing a robust infection. In trans infection, bound virions remain infectious over days and it is proposed that they are not degraded, but protected in non-lysosomal acidic organelles within the DCs close to the cell membrane thus contributing to the viral infectious potential during DCs' migration from the periphery to the lymphoid tissues. On arrival at lymphoid tissues, intact virions recycle back to DCs' cell surface allowing virus transmission to CD4+ T-cells.</text>
</comment>
<evidence type="ECO:0000256" key="6">
    <source>
        <dbReference type="ARBA" id="ARBA00004650"/>
    </source>
</evidence>
<evidence type="ECO:0000256" key="23">
    <source>
        <dbReference type="ARBA" id="ARBA00023046"/>
    </source>
</evidence>
<evidence type="ECO:0000256" key="32">
    <source>
        <dbReference type="HAMAP-Rule" id="MF_04083"/>
    </source>
</evidence>
<dbReference type="GO" id="GO:0055036">
    <property type="term" value="C:virion membrane"/>
    <property type="evidence" value="ECO:0007669"/>
    <property type="project" value="UniProtKB-SubCell"/>
</dbReference>
<feature type="disulfide bond" evidence="32">
    <location>
        <begin position="588"/>
        <end position="594"/>
    </location>
</feature>
<evidence type="ECO:0000256" key="28">
    <source>
        <dbReference type="ARBA" id="ARBA00023180"/>
    </source>
</evidence>
<evidence type="ECO:0000256" key="13">
    <source>
        <dbReference type="ARBA" id="ARBA00022685"/>
    </source>
</evidence>
<evidence type="ECO:0000256" key="34">
    <source>
        <dbReference type="SAM" id="MobiDB-lite"/>
    </source>
</evidence>